<dbReference type="EMBL" id="FRAR01000006">
    <property type="protein sequence ID" value="SHK07642.1"/>
    <property type="molecule type" value="Genomic_DNA"/>
</dbReference>
<feature type="binding site" evidence="17">
    <location>
        <position position="248"/>
    </location>
    <ligand>
        <name>Zn(2+)</name>
        <dbReference type="ChEBI" id="CHEBI:29105"/>
    </ligand>
</feature>
<feature type="binding site" evidence="17">
    <location>
        <position position="152"/>
    </location>
    <ligand>
        <name>NAD(+)</name>
        <dbReference type="ChEBI" id="CHEBI:57540"/>
    </ligand>
</feature>
<evidence type="ECO:0000256" key="4">
    <source>
        <dbReference type="ARBA" id="ARBA00004661"/>
    </source>
</evidence>
<organism evidence="20 21">
    <name type="scientific">Desulforamulus aeronauticus DSM 10349</name>
    <dbReference type="NCBI Taxonomy" id="1121421"/>
    <lineage>
        <taxon>Bacteria</taxon>
        <taxon>Bacillati</taxon>
        <taxon>Bacillota</taxon>
        <taxon>Clostridia</taxon>
        <taxon>Eubacteriales</taxon>
        <taxon>Peptococcaceae</taxon>
        <taxon>Desulforamulus</taxon>
    </lineage>
</organism>
<name>A0A1M6PI84_9FIRM</name>
<protein>
    <recommendedName>
        <fullName evidence="7 17">3-dehydroquinate synthase</fullName>
        <shortName evidence="17">DHQS</shortName>
        <ecNumber evidence="6 17">4.2.3.4</ecNumber>
    </recommendedName>
</protein>
<evidence type="ECO:0000256" key="6">
    <source>
        <dbReference type="ARBA" id="ARBA00013031"/>
    </source>
</evidence>
<evidence type="ECO:0000256" key="10">
    <source>
        <dbReference type="ARBA" id="ARBA00022723"/>
    </source>
</evidence>
<dbReference type="Gene3D" id="3.40.50.1970">
    <property type="match status" value="1"/>
</dbReference>
<dbReference type="PANTHER" id="PTHR43622:SF7">
    <property type="entry name" value="3-DEHYDROQUINATE SYNTHASE, CHLOROPLASTIC"/>
    <property type="match status" value="1"/>
</dbReference>
<keyword evidence="8 17" id="KW-0963">Cytoplasm</keyword>
<evidence type="ECO:0000256" key="14">
    <source>
        <dbReference type="ARBA" id="ARBA00023141"/>
    </source>
</evidence>
<dbReference type="STRING" id="1121421.SAMN02745123_00600"/>
<feature type="binding site" evidence="17">
    <location>
        <position position="265"/>
    </location>
    <ligand>
        <name>Zn(2+)</name>
        <dbReference type="ChEBI" id="CHEBI:29105"/>
    </ligand>
</feature>
<dbReference type="InterPro" id="IPR056179">
    <property type="entry name" value="DHQS_C"/>
</dbReference>
<dbReference type="GO" id="GO:0005737">
    <property type="term" value="C:cytoplasm"/>
    <property type="evidence" value="ECO:0007669"/>
    <property type="project" value="UniProtKB-SubCell"/>
</dbReference>
<dbReference type="AlphaFoldDB" id="A0A1M6PI84"/>
<evidence type="ECO:0000256" key="11">
    <source>
        <dbReference type="ARBA" id="ARBA00022741"/>
    </source>
</evidence>
<keyword evidence="9 17" id="KW-0028">Amino-acid biosynthesis</keyword>
<evidence type="ECO:0000256" key="17">
    <source>
        <dbReference type="HAMAP-Rule" id="MF_00110"/>
    </source>
</evidence>
<dbReference type="Pfam" id="PF01761">
    <property type="entry name" value="DHQ_synthase"/>
    <property type="match status" value="1"/>
</dbReference>
<keyword evidence="16 17" id="KW-0170">Cobalt</keyword>
<comment type="catalytic activity">
    <reaction evidence="1 17">
        <text>7-phospho-2-dehydro-3-deoxy-D-arabino-heptonate = 3-dehydroquinate + phosphate</text>
        <dbReference type="Rhea" id="RHEA:21968"/>
        <dbReference type="ChEBI" id="CHEBI:32364"/>
        <dbReference type="ChEBI" id="CHEBI:43474"/>
        <dbReference type="ChEBI" id="CHEBI:58394"/>
        <dbReference type="EC" id="4.2.3.4"/>
    </reaction>
</comment>
<keyword evidence="12 17" id="KW-0862">Zinc</keyword>
<gene>
    <name evidence="17" type="primary">aroB</name>
    <name evidence="20" type="ORF">SAMN02745123_00600</name>
</gene>
<dbReference type="InterPro" id="IPR016037">
    <property type="entry name" value="DHQ_synth_AroB"/>
</dbReference>
<feature type="binding site" evidence="17">
    <location>
        <position position="185"/>
    </location>
    <ligand>
        <name>Zn(2+)</name>
        <dbReference type="ChEBI" id="CHEBI:29105"/>
    </ligand>
</feature>
<evidence type="ECO:0000256" key="9">
    <source>
        <dbReference type="ARBA" id="ARBA00022605"/>
    </source>
</evidence>
<dbReference type="GO" id="GO:0003856">
    <property type="term" value="F:3-dehydroquinate synthase activity"/>
    <property type="evidence" value="ECO:0007669"/>
    <property type="project" value="UniProtKB-UniRule"/>
</dbReference>
<keyword evidence="21" id="KW-1185">Reference proteome</keyword>
<dbReference type="GO" id="GO:0000166">
    <property type="term" value="F:nucleotide binding"/>
    <property type="evidence" value="ECO:0007669"/>
    <property type="project" value="UniProtKB-KW"/>
</dbReference>
<feature type="binding site" evidence="17">
    <location>
        <begin position="170"/>
        <end position="173"/>
    </location>
    <ligand>
        <name>NAD(+)</name>
        <dbReference type="ChEBI" id="CHEBI:57540"/>
    </ligand>
</feature>
<keyword evidence="11 17" id="KW-0547">Nucleotide-binding</keyword>
<comment type="caution">
    <text evidence="17">Lacks conserved residue(s) required for the propagation of feature annotation.</text>
</comment>
<reference evidence="21" key="1">
    <citation type="submission" date="2016-11" db="EMBL/GenBank/DDBJ databases">
        <authorList>
            <person name="Varghese N."/>
            <person name="Submissions S."/>
        </authorList>
    </citation>
    <scope>NUCLEOTIDE SEQUENCE [LARGE SCALE GENOMIC DNA]</scope>
    <source>
        <strain evidence="21">DSM 10349</strain>
    </source>
</reference>
<evidence type="ECO:0000256" key="5">
    <source>
        <dbReference type="ARBA" id="ARBA00005412"/>
    </source>
</evidence>
<dbReference type="PANTHER" id="PTHR43622">
    <property type="entry name" value="3-DEHYDROQUINATE SYNTHASE"/>
    <property type="match status" value="1"/>
</dbReference>
<evidence type="ECO:0000256" key="13">
    <source>
        <dbReference type="ARBA" id="ARBA00023027"/>
    </source>
</evidence>
<dbReference type="RefSeq" id="WP_072910794.1">
    <property type="nucleotide sequence ID" value="NZ_FRAR01000006.1"/>
</dbReference>
<dbReference type="Proteomes" id="UP000183997">
    <property type="component" value="Unassembled WGS sequence"/>
</dbReference>
<comment type="pathway">
    <text evidence="4 17">Metabolic intermediate biosynthesis; chorismate biosynthesis; chorismate from D-erythrose 4-phosphate and phosphoenolpyruvate: step 2/7.</text>
</comment>
<dbReference type="EC" id="4.2.3.4" evidence="6 17"/>
<dbReference type="InterPro" id="IPR030963">
    <property type="entry name" value="DHQ_synth_fam"/>
</dbReference>
<keyword evidence="13 17" id="KW-0520">NAD</keyword>
<evidence type="ECO:0000313" key="21">
    <source>
        <dbReference type="Proteomes" id="UP000183997"/>
    </source>
</evidence>
<feature type="binding site" evidence="17">
    <location>
        <position position="143"/>
    </location>
    <ligand>
        <name>NAD(+)</name>
        <dbReference type="ChEBI" id="CHEBI:57540"/>
    </ligand>
</feature>
<feature type="domain" description="3-dehydroquinate synthase N-terminal" evidence="18">
    <location>
        <begin position="68"/>
        <end position="180"/>
    </location>
</feature>
<feature type="binding site" evidence="17">
    <location>
        <begin position="130"/>
        <end position="131"/>
    </location>
    <ligand>
        <name>NAD(+)</name>
        <dbReference type="ChEBI" id="CHEBI:57540"/>
    </ligand>
</feature>
<dbReference type="OrthoDB" id="9806583at2"/>
<dbReference type="HAMAP" id="MF_00110">
    <property type="entry name" value="DHQ_synthase"/>
    <property type="match status" value="1"/>
</dbReference>
<dbReference type="GO" id="GO:0009423">
    <property type="term" value="P:chorismate biosynthetic process"/>
    <property type="evidence" value="ECO:0007669"/>
    <property type="project" value="UniProtKB-UniRule"/>
</dbReference>
<dbReference type="GO" id="GO:0046872">
    <property type="term" value="F:metal ion binding"/>
    <property type="evidence" value="ECO:0007669"/>
    <property type="project" value="UniProtKB-KW"/>
</dbReference>
<dbReference type="CDD" id="cd08195">
    <property type="entry name" value="DHQS"/>
    <property type="match status" value="1"/>
</dbReference>
<evidence type="ECO:0000259" key="19">
    <source>
        <dbReference type="Pfam" id="PF24621"/>
    </source>
</evidence>
<evidence type="ECO:0000256" key="3">
    <source>
        <dbReference type="ARBA" id="ARBA00004496"/>
    </source>
</evidence>
<dbReference type="GO" id="GO:0009073">
    <property type="term" value="P:aromatic amino acid family biosynthetic process"/>
    <property type="evidence" value="ECO:0007669"/>
    <property type="project" value="UniProtKB-KW"/>
</dbReference>
<keyword evidence="10 17" id="KW-0479">Metal-binding</keyword>
<dbReference type="Pfam" id="PF24621">
    <property type="entry name" value="DHQS_C"/>
    <property type="match status" value="1"/>
</dbReference>
<evidence type="ECO:0000256" key="15">
    <source>
        <dbReference type="ARBA" id="ARBA00023239"/>
    </source>
</evidence>
<evidence type="ECO:0000259" key="18">
    <source>
        <dbReference type="Pfam" id="PF01761"/>
    </source>
</evidence>
<comment type="cofactor">
    <cofactor evidence="2 17">
        <name>NAD(+)</name>
        <dbReference type="ChEBI" id="CHEBI:57540"/>
    </cofactor>
</comment>
<dbReference type="GO" id="GO:0008652">
    <property type="term" value="P:amino acid biosynthetic process"/>
    <property type="evidence" value="ECO:0007669"/>
    <property type="project" value="UniProtKB-KW"/>
</dbReference>
<evidence type="ECO:0000256" key="16">
    <source>
        <dbReference type="ARBA" id="ARBA00023285"/>
    </source>
</evidence>
<evidence type="ECO:0000256" key="8">
    <source>
        <dbReference type="ARBA" id="ARBA00022490"/>
    </source>
</evidence>
<dbReference type="InterPro" id="IPR050071">
    <property type="entry name" value="Dehydroquinate_synthase"/>
</dbReference>
<dbReference type="PIRSF" id="PIRSF001455">
    <property type="entry name" value="DHQ_synth"/>
    <property type="match status" value="1"/>
</dbReference>
<dbReference type="InterPro" id="IPR030960">
    <property type="entry name" value="DHQS/DOIS_N"/>
</dbReference>
<proteinExistence type="inferred from homology"/>
<evidence type="ECO:0000256" key="7">
    <source>
        <dbReference type="ARBA" id="ARBA00017684"/>
    </source>
</evidence>
<comment type="function">
    <text evidence="17">Catalyzes the conversion of 3-deoxy-D-arabino-heptulosonate 7-phosphate (DAHP) to dehydroquinate (DHQ).</text>
</comment>
<evidence type="ECO:0000256" key="1">
    <source>
        <dbReference type="ARBA" id="ARBA00001393"/>
    </source>
</evidence>
<comment type="subcellular location">
    <subcellularLocation>
        <location evidence="3 17">Cytoplasm</location>
    </subcellularLocation>
</comment>
<evidence type="ECO:0000256" key="2">
    <source>
        <dbReference type="ARBA" id="ARBA00001911"/>
    </source>
</evidence>
<keyword evidence="14 17" id="KW-0057">Aromatic amino acid biosynthesis</keyword>
<comment type="cofactor">
    <cofactor evidence="17">
        <name>Co(2+)</name>
        <dbReference type="ChEBI" id="CHEBI:48828"/>
    </cofactor>
    <cofactor evidence="17">
        <name>Zn(2+)</name>
        <dbReference type="ChEBI" id="CHEBI:29105"/>
    </cofactor>
    <text evidence="17">Binds 1 divalent metal cation per subunit. Can use either Co(2+) or Zn(2+).</text>
</comment>
<feature type="binding site" evidence="17">
    <location>
        <begin position="106"/>
        <end position="110"/>
    </location>
    <ligand>
        <name>NAD(+)</name>
        <dbReference type="ChEBI" id="CHEBI:57540"/>
    </ligand>
</feature>
<dbReference type="FunFam" id="3.40.50.1970:FF:000001">
    <property type="entry name" value="3-dehydroquinate synthase"/>
    <property type="match status" value="1"/>
</dbReference>
<feature type="domain" description="3-dehydroquinate synthase C-terminal" evidence="19">
    <location>
        <begin position="182"/>
        <end position="326"/>
    </location>
</feature>
<dbReference type="NCBIfam" id="TIGR01357">
    <property type="entry name" value="aroB"/>
    <property type="match status" value="1"/>
</dbReference>
<keyword evidence="15 17" id="KW-0456">Lyase</keyword>
<dbReference type="UniPathway" id="UPA00053">
    <property type="reaction ID" value="UER00085"/>
</dbReference>
<dbReference type="SUPFAM" id="SSF56796">
    <property type="entry name" value="Dehydroquinate synthase-like"/>
    <property type="match status" value="1"/>
</dbReference>
<sequence length="362" mass="39095">MRTVRVELASRSYPIYIGTGLLQQLGEQLAALSLGKKILLVTDTQVGLLYGNKVKDLLSGVGFSVTMVQIPAGEPSKTLEQAAKLYDAAFAFGLDRTCAVLALGGGVVGDLAGFVAATYMRGIPFIQVPTTLLAQVDSSVGGKVAVNHPRGKNIIGAFYQPKLVLIDVSTLHTLSAKELRAGLAEVIKYGVIWDAEFFSWLEENSINLLKLEPEALEYAIETCCKIKAAVVEQDETEQGSRAILNYGHTVGHALESLTNYERYLHGEAVAVGMVAAARLALQQGLLSKHDYQRIHSLLDRVDLPTAIPADLKPESITRLMFYDKKVNNGKLTLILPLGIGKAKISLDFPENQLSGLFTNGVS</sequence>
<evidence type="ECO:0000313" key="20">
    <source>
        <dbReference type="EMBL" id="SHK07642.1"/>
    </source>
</evidence>
<evidence type="ECO:0000256" key="12">
    <source>
        <dbReference type="ARBA" id="ARBA00022833"/>
    </source>
</evidence>
<comment type="similarity">
    <text evidence="5 17">Belongs to the sugar phosphate cyclases superfamily. Dehydroquinate synthase family.</text>
</comment>
<dbReference type="Gene3D" id="1.20.1090.10">
    <property type="entry name" value="Dehydroquinate synthase-like - alpha domain"/>
    <property type="match status" value="1"/>
</dbReference>
<accession>A0A1M6PI84</accession>